<dbReference type="Proteomes" id="UP000233417">
    <property type="component" value="Unassembled WGS sequence"/>
</dbReference>
<dbReference type="SUPFAM" id="SSF56037">
    <property type="entry name" value="PheT/TilS domain"/>
    <property type="match status" value="1"/>
</dbReference>
<keyword evidence="12 15" id="KW-0648">Protein biosynthesis</keyword>
<reference evidence="20 21" key="1">
    <citation type="journal article" date="2017" name="ISME J.">
        <title>Potential for microbial H2 and metal transformations associated with novel bacteria and archaea in deep terrestrial subsurface sediments.</title>
        <authorList>
            <person name="Hernsdorf A.W."/>
            <person name="Amano Y."/>
            <person name="Miyakawa K."/>
            <person name="Ise K."/>
            <person name="Suzuki Y."/>
            <person name="Anantharaman K."/>
            <person name="Probst A."/>
            <person name="Burstein D."/>
            <person name="Thomas B.C."/>
            <person name="Banfield J.F."/>
        </authorList>
    </citation>
    <scope>NUCLEOTIDE SEQUENCE [LARGE SCALE GENOMIC DNA]</scope>
    <source>
        <strain evidence="20">HGW-Dojkabacteria-1</strain>
    </source>
</reference>
<dbReference type="Pfam" id="PF03483">
    <property type="entry name" value="B3_4"/>
    <property type="match status" value="1"/>
</dbReference>
<evidence type="ECO:0000256" key="6">
    <source>
        <dbReference type="ARBA" id="ARBA00022598"/>
    </source>
</evidence>
<evidence type="ECO:0000256" key="10">
    <source>
        <dbReference type="ARBA" id="ARBA00022842"/>
    </source>
</evidence>
<dbReference type="PANTHER" id="PTHR10947:SF0">
    <property type="entry name" value="PHENYLALANINE--TRNA LIGASE BETA SUBUNIT"/>
    <property type="match status" value="1"/>
</dbReference>
<dbReference type="SUPFAM" id="SSF46955">
    <property type="entry name" value="Putative DNA-binding domain"/>
    <property type="match status" value="1"/>
</dbReference>
<proteinExistence type="inferred from homology"/>
<dbReference type="PROSITE" id="PS51447">
    <property type="entry name" value="FDX_ACB"/>
    <property type="match status" value="1"/>
</dbReference>
<dbReference type="SUPFAM" id="SSF54991">
    <property type="entry name" value="Anticodon-binding domain of PheRS"/>
    <property type="match status" value="1"/>
</dbReference>
<keyword evidence="11 16" id="KW-0694">RNA-binding</keyword>
<protein>
    <recommendedName>
        <fullName evidence="15">Phenylalanine--tRNA ligase beta subunit</fullName>
        <ecNumber evidence="15">6.1.1.20</ecNumber>
    </recommendedName>
    <alternativeName>
        <fullName evidence="15">Phenylalanyl-tRNA synthetase beta subunit</fullName>
        <shortName evidence="15">PheRS</shortName>
    </alternativeName>
</protein>
<dbReference type="SUPFAM" id="SSF55681">
    <property type="entry name" value="Class II aaRS and biotin synthetases"/>
    <property type="match status" value="1"/>
</dbReference>
<evidence type="ECO:0000256" key="5">
    <source>
        <dbReference type="ARBA" id="ARBA00022555"/>
    </source>
</evidence>
<keyword evidence="9 15" id="KW-0067">ATP-binding</keyword>
<evidence type="ECO:0000256" key="7">
    <source>
        <dbReference type="ARBA" id="ARBA00022723"/>
    </source>
</evidence>
<dbReference type="InterPro" id="IPR005121">
    <property type="entry name" value="Fdx_antiC-bd"/>
</dbReference>
<evidence type="ECO:0000256" key="1">
    <source>
        <dbReference type="ARBA" id="ARBA00004496"/>
    </source>
</evidence>
<accession>A0A2N2F419</accession>
<dbReference type="Pfam" id="PF03484">
    <property type="entry name" value="B5"/>
    <property type="match status" value="1"/>
</dbReference>
<dbReference type="CDD" id="cd02796">
    <property type="entry name" value="tRNA_bind_bactPheRS"/>
    <property type="match status" value="1"/>
</dbReference>
<dbReference type="Pfam" id="PF17759">
    <property type="entry name" value="tRNA_synthFbeta"/>
    <property type="match status" value="1"/>
</dbReference>
<feature type="binding site" evidence="15">
    <location>
        <position position="485"/>
    </location>
    <ligand>
        <name>Mg(2+)</name>
        <dbReference type="ChEBI" id="CHEBI:18420"/>
        <note>shared with alpha subunit</note>
    </ligand>
</feature>
<evidence type="ECO:0000256" key="15">
    <source>
        <dbReference type="HAMAP-Rule" id="MF_00283"/>
    </source>
</evidence>
<evidence type="ECO:0000256" key="13">
    <source>
        <dbReference type="ARBA" id="ARBA00023146"/>
    </source>
</evidence>
<evidence type="ECO:0000256" key="8">
    <source>
        <dbReference type="ARBA" id="ARBA00022741"/>
    </source>
</evidence>
<dbReference type="HAMAP" id="MF_00283">
    <property type="entry name" value="Phe_tRNA_synth_beta1"/>
    <property type="match status" value="1"/>
</dbReference>
<evidence type="ECO:0000256" key="4">
    <source>
        <dbReference type="ARBA" id="ARBA00022490"/>
    </source>
</evidence>
<comment type="similarity">
    <text evidence="2 15">Belongs to the phenylalanyl-tRNA synthetase beta subunit family. Type 1 subfamily.</text>
</comment>
<dbReference type="PROSITE" id="PS50886">
    <property type="entry name" value="TRBD"/>
    <property type="match status" value="1"/>
</dbReference>
<gene>
    <name evidence="15" type="primary">pheT</name>
    <name evidence="20" type="ORF">CVU76_02800</name>
</gene>
<dbReference type="InterPro" id="IPR041616">
    <property type="entry name" value="PheRS_beta_core"/>
</dbReference>
<dbReference type="InterPro" id="IPR005147">
    <property type="entry name" value="tRNA_synthase_B5-dom"/>
</dbReference>
<feature type="binding site" evidence="15">
    <location>
        <position position="482"/>
    </location>
    <ligand>
        <name>Mg(2+)</name>
        <dbReference type="ChEBI" id="CHEBI:18420"/>
        <note>shared with alpha subunit</note>
    </ligand>
</feature>
<feature type="domain" description="TRNA-binding" evidence="17">
    <location>
        <begin position="39"/>
        <end position="154"/>
    </location>
</feature>
<evidence type="ECO:0000256" key="14">
    <source>
        <dbReference type="ARBA" id="ARBA00049255"/>
    </source>
</evidence>
<dbReference type="InterPro" id="IPR012340">
    <property type="entry name" value="NA-bd_OB-fold"/>
</dbReference>
<dbReference type="InterPro" id="IPR033714">
    <property type="entry name" value="tRNA_bind_bactPheRS"/>
</dbReference>
<dbReference type="InterPro" id="IPR005146">
    <property type="entry name" value="B3/B4_tRNA-bd"/>
</dbReference>
<feature type="binding site" evidence="15">
    <location>
        <position position="486"/>
    </location>
    <ligand>
        <name>Mg(2+)</name>
        <dbReference type="ChEBI" id="CHEBI:18420"/>
        <note>shared with alpha subunit</note>
    </ligand>
</feature>
<comment type="catalytic activity">
    <reaction evidence="14 15">
        <text>tRNA(Phe) + L-phenylalanine + ATP = L-phenylalanyl-tRNA(Phe) + AMP + diphosphate + H(+)</text>
        <dbReference type="Rhea" id="RHEA:19413"/>
        <dbReference type="Rhea" id="RHEA-COMP:9668"/>
        <dbReference type="Rhea" id="RHEA-COMP:9699"/>
        <dbReference type="ChEBI" id="CHEBI:15378"/>
        <dbReference type="ChEBI" id="CHEBI:30616"/>
        <dbReference type="ChEBI" id="CHEBI:33019"/>
        <dbReference type="ChEBI" id="CHEBI:58095"/>
        <dbReference type="ChEBI" id="CHEBI:78442"/>
        <dbReference type="ChEBI" id="CHEBI:78531"/>
        <dbReference type="ChEBI" id="CHEBI:456215"/>
        <dbReference type="EC" id="6.1.1.20"/>
    </reaction>
</comment>
<comment type="subunit">
    <text evidence="3 15">Tetramer of two alpha and two beta subunits.</text>
</comment>
<dbReference type="InterPro" id="IPR045864">
    <property type="entry name" value="aa-tRNA-synth_II/BPL/LPL"/>
</dbReference>
<dbReference type="Gene3D" id="3.30.56.10">
    <property type="match status" value="2"/>
</dbReference>
<dbReference type="PANTHER" id="PTHR10947">
    <property type="entry name" value="PHENYLALANYL-TRNA SYNTHETASE BETA CHAIN AND LEUCINE-RICH REPEAT-CONTAINING PROTEIN 47"/>
    <property type="match status" value="1"/>
</dbReference>
<dbReference type="Pfam" id="PF01588">
    <property type="entry name" value="tRNA_bind"/>
    <property type="match status" value="1"/>
</dbReference>
<feature type="domain" description="B5" evidence="19">
    <location>
        <begin position="420"/>
        <end position="498"/>
    </location>
</feature>
<dbReference type="NCBIfam" id="TIGR00472">
    <property type="entry name" value="pheT_bact"/>
    <property type="match status" value="1"/>
</dbReference>
<evidence type="ECO:0000256" key="3">
    <source>
        <dbReference type="ARBA" id="ARBA00011209"/>
    </source>
</evidence>
<dbReference type="GO" id="GO:0000287">
    <property type="term" value="F:magnesium ion binding"/>
    <property type="evidence" value="ECO:0007669"/>
    <property type="project" value="UniProtKB-UniRule"/>
</dbReference>
<sequence length="819" mass="91997">MKLPIKVAEDYTGIKIEIEELLHILASKIGEVEDVNNLSEMYKGIFIAQITGKQEHPDAEKLGVYKITIGEDEDIQVVAGDKTLEIGDKVAYIVPGNIVPSTYKTSEEFEIKAIKMRGILSNGMLCSEKELNIGPDHTKVLKLDTNAPVGESFTTYFGFDDTVIDIENKALTNRGDLFGILGLAREIAGAKNVKFTSPDWYKGEIYTVEGENINLEIENQATNLCPRYVGVVIDNITVQESPVWLKSILLKSGIRPINNIVDITNYISILVGQPLHAFDYDKVVEKDSKSNGSAKITVRLAKDGETIHTLDNNLVTLTSNTLVIADSTNPIAIAGVIGGLDTEIDNNTKRIILESANFDRFNVRKTSMSLGIFTDAVTRFTKALDPNQCKYALQYACSLIKELSGGDLASKIVDIYPEVIEPKAITLSISKLNEHLGTSLTKEEITNILENIEYNISENNESEDFLTVLAPTFRTDISIPEDIHEDIGRIYGYENILPKLPLRDVSAPNKNRIVGIKSKIRSILSNSGANEIITYSFVSKDLIEKSNQDVNIAFHLKNALSPDLAFMRTSLLTSMLSKAQENIQRNIPTFCMYEFNIAHQKGNMDKFELPQEQWNMSLLFSTREDILDGNPYYQVKRYLDKIFNTLGIEGVEYSLVRKSSERDLPVWIMNIIPTFSDKGSALIMYKGNVIGIIGDFKNSVKSNFKLPTYTAGLEINIEKLAKLKTNKKIKRDSSKYPSITQDLTFVVEKDMEYKDLEKILYKEIDSKNRKANIECIDIYSKDGIQKSITIRITIEHMEKTLSDKDFEKIVEKITKTLNK</sequence>
<keyword evidence="4 15" id="KW-0963">Cytoplasm</keyword>
<dbReference type="SMART" id="SM00874">
    <property type="entry name" value="B5"/>
    <property type="match status" value="1"/>
</dbReference>
<dbReference type="Gene3D" id="3.30.930.10">
    <property type="entry name" value="Bira Bifunctional Protein, Domain 2"/>
    <property type="match status" value="1"/>
</dbReference>
<dbReference type="SMART" id="SM00873">
    <property type="entry name" value="B3_4"/>
    <property type="match status" value="1"/>
</dbReference>
<dbReference type="SMART" id="SM00896">
    <property type="entry name" value="FDX-ACB"/>
    <property type="match status" value="1"/>
</dbReference>
<dbReference type="InterPro" id="IPR004532">
    <property type="entry name" value="Phe-tRNA-ligase_IIc_bsu_bact"/>
</dbReference>
<name>A0A2N2F419_9BACT</name>
<dbReference type="Gene3D" id="2.40.50.140">
    <property type="entry name" value="Nucleic acid-binding proteins"/>
    <property type="match status" value="1"/>
</dbReference>
<evidence type="ECO:0000256" key="11">
    <source>
        <dbReference type="ARBA" id="ARBA00022884"/>
    </source>
</evidence>
<dbReference type="AlphaFoldDB" id="A0A2N2F419"/>
<dbReference type="GO" id="GO:0004826">
    <property type="term" value="F:phenylalanine-tRNA ligase activity"/>
    <property type="evidence" value="ECO:0007669"/>
    <property type="project" value="UniProtKB-UniRule"/>
</dbReference>
<evidence type="ECO:0000259" key="18">
    <source>
        <dbReference type="PROSITE" id="PS51447"/>
    </source>
</evidence>
<dbReference type="PROSITE" id="PS51483">
    <property type="entry name" value="B5"/>
    <property type="match status" value="1"/>
</dbReference>
<evidence type="ECO:0000313" key="20">
    <source>
        <dbReference type="EMBL" id="PKN02929.1"/>
    </source>
</evidence>
<evidence type="ECO:0000256" key="2">
    <source>
        <dbReference type="ARBA" id="ARBA00008653"/>
    </source>
</evidence>
<keyword evidence="7 15" id="KW-0479">Metal-binding</keyword>
<keyword evidence="6 15" id="KW-0436">Ligase</keyword>
<feature type="domain" description="FDX-ACB" evidence="18">
    <location>
        <begin position="734"/>
        <end position="819"/>
    </location>
</feature>
<dbReference type="EC" id="6.1.1.20" evidence="15"/>
<evidence type="ECO:0000259" key="19">
    <source>
        <dbReference type="PROSITE" id="PS51483"/>
    </source>
</evidence>
<evidence type="ECO:0000256" key="9">
    <source>
        <dbReference type="ARBA" id="ARBA00022840"/>
    </source>
</evidence>
<feature type="binding site" evidence="15">
    <location>
        <position position="476"/>
    </location>
    <ligand>
        <name>Mg(2+)</name>
        <dbReference type="ChEBI" id="CHEBI:18420"/>
        <note>shared with alpha subunit</note>
    </ligand>
</feature>
<evidence type="ECO:0000256" key="16">
    <source>
        <dbReference type="PROSITE-ProRule" id="PRU00209"/>
    </source>
</evidence>
<dbReference type="Pfam" id="PF03147">
    <property type="entry name" value="FDX-ACB"/>
    <property type="match status" value="1"/>
</dbReference>
<keyword evidence="13 15" id="KW-0030">Aminoacyl-tRNA synthetase</keyword>
<dbReference type="SUPFAM" id="SSF50249">
    <property type="entry name" value="Nucleic acid-binding proteins"/>
    <property type="match status" value="1"/>
</dbReference>
<dbReference type="GO" id="GO:0000049">
    <property type="term" value="F:tRNA binding"/>
    <property type="evidence" value="ECO:0007669"/>
    <property type="project" value="UniProtKB-UniRule"/>
</dbReference>
<dbReference type="Gene3D" id="3.30.70.380">
    <property type="entry name" value="Ferrodoxin-fold anticodon-binding domain"/>
    <property type="match status" value="1"/>
</dbReference>
<comment type="subcellular location">
    <subcellularLocation>
        <location evidence="1 15">Cytoplasm</location>
    </subcellularLocation>
</comment>
<keyword evidence="5 16" id="KW-0820">tRNA-binding</keyword>
<dbReference type="EMBL" id="PHAO01000001">
    <property type="protein sequence ID" value="PKN02929.1"/>
    <property type="molecule type" value="Genomic_DNA"/>
</dbReference>
<dbReference type="InterPro" id="IPR020825">
    <property type="entry name" value="Phe-tRNA_synthase-like_B3/B4"/>
</dbReference>
<dbReference type="InterPro" id="IPR036690">
    <property type="entry name" value="Fdx_antiC-bd_sf"/>
</dbReference>
<comment type="caution">
    <text evidence="20">The sequence shown here is derived from an EMBL/GenBank/DDBJ whole genome shotgun (WGS) entry which is preliminary data.</text>
</comment>
<dbReference type="GO" id="GO:0006432">
    <property type="term" value="P:phenylalanyl-tRNA aminoacylation"/>
    <property type="evidence" value="ECO:0007669"/>
    <property type="project" value="UniProtKB-UniRule"/>
</dbReference>
<dbReference type="InterPro" id="IPR009061">
    <property type="entry name" value="DNA-bd_dom_put_sf"/>
</dbReference>
<evidence type="ECO:0000259" key="17">
    <source>
        <dbReference type="PROSITE" id="PS50886"/>
    </source>
</evidence>
<dbReference type="InterPro" id="IPR002547">
    <property type="entry name" value="tRNA-bd_dom"/>
</dbReference>
<keyword evidence="10 15" id="KW-0460">Magnesium</keyword>
<organism evidence="20 21">
    <name type="scientific">Candidatus Dojkabacteria bacterium HGW-Dojkabacteria-1</name>
    <dbReference type="NCBI Taxonomy" id="2013761"/>
    <lineage>
        <taxon>Bacteria</taxon>
        <taxon>Candidatus Dojkabacteria</taxon>
    </lineage>
</organism>
<dbReference type="GO" id="GO:0009328">
    <property type="term" value="C:phenylalanine-tRNA ligase complex"/>
    <property type="evidence" value="ECO:0007669"/>
    <property type="project" value="TreeGrafter"/>
</dbReference>
<keyword evidence="8 15" id="KW-0547">Nucleotide-binding</keyword>
<dbReference type="Gene3D" id="3.50.40.10">
    <property type="entry name" value="Phenylalanyl-trna Synthetase, Chain B, domain 3"/>
    <property type="match status" value="1"/>
</dbReference>
<comment type="cofactor">
    <cofactor evidence="15">
        <name>Mg(2+)</name>
        <dbReference type="ChEBI" id="CHEBI:18420"/>
    </cofactor>
    <text evidence="15">Binds 2 magnesium ions per tetramer.</text>
</comment>
<dbReference type="InterPro" id="IPR045060">
    <property type="entry name" value="Phe-tRNA-ligase_IIc_bsu"/>
</dbReference>
<dbReference type="GO" id="GO:0005524">
    <property type="term" value="F:ATP binding"/>
    <property type="evidence" value="ECO:0007669"/>
    <property type="project" value="UniProtKB-UniRule"/>
</dbReference>
<evidence type="ECO:0000313" key="21">
    <source>
        <dbReference type="Proteomes" id="UP000233417"/>
    </source>
</evidence>
<evidence type="ECO:0000256" key="12">
    <source>
        <dbReference type="ARBA" id="ARBA00022917"/>
    </source>
</evidence>